<evidence type="ECO:0000256" key="4">
    <source>
        <dbReference type="SAM" id="MobiDB-lite"/>
    </source>
</evidence>
<dbReference type="EMBL" id="HG937694">
    <property type="protein sequence ID" value="CDP37560.1"/>
    <property type="molecule type" value="Genomic_DNA"/>
</dbReference>
<evidence type="ECO:0000256" key="3">
    <source>
        <dbReference type="ARBA" id="ARBA00023242"/>
    </source>
</evidence>
<reference evidence="5" key="1">
    <citation type="submission" date="2014-02" db="EMBL/GenBank/DDBJ databases">
        <authorList>
            <person name="Genoscope - CEA"/>
        </authorList>
    </citation>
    <scope>NUCLEOTIDE SEQUENCE</scope>
    <source>
        <strain evidence="5">LS3</strain>
    </source>
</reference>
<feature type="compositionally biased region" description="Polar residues" evidence="4">
    <location>
        <begin position="332"/>
        <end position="341"/>
    </location>
</feature>
<proteinExistence type="inferred from homology"/>
<feature type="compositionally biased region" description="Basic and acidic residues" evidence="4">
    <location>
        <begin position="413"/>
        <end position="429"/>
    </location>
</feature>
<dbReference type="PhylomeDB" id="A0A060T8V9"/>
<dbReference type="GO" id="GO:0031491">
    <property type="term" value="F:nucleosome binding"/>
    <property type="evidence" value="ECO:0007669"/>
    <property type="project" value="TreeGrafter"/>
</dbReference>
<feature type="compositionally biased region" description="Low complexity" evidence="4">
    <location>
        <begin position="1761"/>
        <end position="1784"/>
    </location>
</feature>
<evidence type="ECO:0000313" key="5">
    <source>
        <dbReference type="EMBL" id="CDP37560.1"/>
    </source>
</evidence>
<feature type="region of interest" description="Disordered" evidence="4">
    <location>
        <begin position="326"/>
        <end position="440"/>
    </location>
</feature>
<feature type="region of interest" description="Disordered" evidence="4">
    <location>
        <begin position="1711"/>
        <end position="1792"/>
    </location>
</feature>
<keyword evidence="3" id="KW-0539">Nucleus</keyword>
<feature type="compositionally biased region" description="Low complexity" evidence="4">
    <location>
        <begin position="1853"/>
        <end position="1913"/>
    </location>
</feature>
<gene>
    <name evidence="5" type="ORF">GNLVRS02_ARAD1D14256g</name>
</gene>
<feature type="compositionally biased region" description="Polar residues" evidence="4">
    <location>
        <begin position="1914"/>
        <end position="1926"/>
    </location>
</feature>
<comment type="subcellular location">
    <subcellularLocation>
        <location evidence="1">Nucleus</location>
    </subcellularLocation>
</comment>
<feature type="compositionally biased region" description="Polar residues" evidence="4">
    <location>
        <begin position="349"/>
        <end position="362"/>
    </location>
</feature>
<feature type="region of interest" description="Disordered" evidence="4">
    <location>
        <begin position="1836"/>
        <end position="2000"/>
    </location>
</feature>
<dbReference type="GO" id="GO:0000417">
    <property type="term" value="C:HIR complex"/>
    <property type="evidence" value="ECO:0007669"/>
    <property type="project" value="TreeGrafter"/>
</dbReference>
<dbReference type="GO" id="GO:0006325">
    <property type="term" value="P:chromatin organization"/>
    <property type="evidence" value="ECO:0007669"/>
    <property type="project" value="InterPro"/>
</dbReference>
<name>A0A060T8V9_BLAAD</name>
<dbReference type="PANTHER" id="PTHR15502">
    <property type="entry name" value="CALCINEURIN-BINDING PROTEIN CABIN 1-RELATED"/>
    <property type="match status" value="1"/>
</dbReference>
<evidence type="ECO:0000256" key="1">
    <source>
        <dbReference type="ARBA" id="ARBA00004123"/>
    </source>
</evidence>
<organism evidence="5">
    <name type="scientific">Blastobotrys adeninivorans</name>
    <name type="common">Yeast</name>
    <name type="synonym">Arxula adeninivorans</name>
    <dbReference type="NCBI Taxonomy" id="409370"/>
    <lineage>
        <taxon>Eukaryota</taxon>
        <taxon>Fungi</taxon>
        <taxon>Dikarya</taxon>
        <taxon>Ascomycota</taxon>
        <taxon>Saccharomycotina</taxon>
        <taxon>Dipodascomycetes</taxon>
        <taxon>Dipodascales</taxon>
        <taxon>Trichomonascaceae</taxon>
        <taxon>Blastobotrys</taxon>
    </lineage>
</organism>
<feature type="compositionally biased region" description="Polar residues" evidence="4">
    <location>
        <begin position="369"/>
        <end position="386"/>
    </location>
</feature>
<feature type="compositionally biased region" description="Polar residues" evidence="4">
    <location>
        <begin position="1939"/>
        <end position="1987"/>
    </location>
</feature>
<evidence type="ECO:0000256" key="2">
    <source>
        <dbReference type="ARBA" id="ARBA00007335"/>
    </source>
</evidence>
<accession>A0A060T8V9</accession>
<protein>
    <submittedName>
        <fullName evidence="5">ARAD1D14256p</fullName>
    </submittedName>
</protein>
<dbReference type="InterPro" id="IPR033053">
    <property type="entry name" value="Hir3/CABIN1"/>
</dbReference>
<dbReference type="GO" id="GO:0005634">
    <property type="term" value="C:nucleus"/>
    <property type="evidence" value="ECO:0007669"/>
    <property type="project" value="UniProtKB-SubCell"/>
</dbReference>
<sequence length="2000" mass="224581">MTGFVALNVYDEDLLQDAAEHTRELQIEEAYKIFQSALKHQRDRNFDEAHKDYDRLFSIEVLKLDHDTGLPPTAEKLKYLAFKNHALLLLTELYDEIHDMDREDLVQRLDDIFIEFSEALIYDDQDASFLELIHQLAVPLGYHRIGRLALEAIVYSESRVAPLEELLETNSFVAPQEIRSLLSLRKLLHQLHDTISLDNSRVLHAIEDLELAPLLKRSAPDYSWLAQNHDVADSTKRLYQKYTNKEQDVVVSTKDWTAIAVGLQDVFSLVLKSKKRVYYDDPYSYTMAPINVTKLVMPHGEAVTMQSLSDRNSSEERMDSEDVIMTEEPASESGTPQVQVQNEEHKDNNTIPDDSQNSQQEQTTEKSLEQSSEQAIEQPAQQNSDRPNLDSHEPLEQTPDVEPGLNADINTPTEDKKKRKFDNVEDSARSRSSKRVRAKAGEQTLDNIDVSGDEDFFEQLNSFLSLCNCHFDSVLGIFLENTFERKDQYISDFKYLLQTWDDDQADVFLKTDSTPSTDKSQPIMQLLDSAASGHSEILKPPFVSPLKEVERFIQTINSGDFHLQEVRQLLLETLLTSRSAESEQASIIADYWPNQLMDAVRKSAEAVEPHVYKAAKSTFSVGDDDQTLRYIEVAQGLFEIFTDHYLGLEKQLRNNAEFMTKLARKDNEIAKEASHVRLLRWKGMVQDLVGLYRGSVDKLGNMLLRHEWVRTTSGTIYGDNPGDSLRLFEEFRRRFQDQDLNLELEFANFPSIPKLSLEGISTQISKFRAASIFARLFGLAKNNKHDDENIDENIDDHDDDLDDDQFNAIEVLEAILMPDDGGAQVPEHEAIFQFLSTASLEFKLQLWSLLLDSYNDNGQSQKAFDGYMRILISSIQEVSSETYADQSDHKRSAVLLRSLNVCSDICKSLMDLAMADASVVESLPKDRLRNALEALIKLLRVLHIYILFDDVIINNIIQAPSHASWEKTTRQLKDLIVFAWGLFYLFFRHLLPEQHQTPEVINDTLSIIHEQIGTRGYCGLAGGSFLELSLRELVKLDWPESEADMLQCLHCRYDLGLGNDYYSPYDHHTTPKDLDRPAALALSKFIMNLIMRKKNLSQSILRVDIKSVLDQFYEAIGNPDPEKVAAVSQNKNVLDTALSQPYISMGYLQSAMKGTLQLSFVPGHDEIMKVGQQGFYYVLGLAQLTSIRSRKRLVPGRVEEAEEAIKYFHFDLMCNTSRFESWLGLAQAYDILAEDDLTWTAEKLNTKELRVSPASHQRKSIICCCQAVSLYLQRKTEESNSSTFPSAFIAHIQQLESNLWPFFARALYNACRSPMKMDAFLSGEERIYCGPDGLYKKKPNTSIRADQILRLVYTCEKIAISANPTDWYNYYLRAKVLHNLGIKPHAVLKSLTSAVKSCPERTGGHGESVFEPHYKLIAMAYKYVRQKAVSPQFALDLIRETPYCTDSFTPEFDIEGALVQRNLPESEVQFYRRCIIGLQKLKATDKKRWHHRPQFRLAKIYDQILMDKQRAKDEMTPFFQKGTSKAPLHIWKPDIERPGQHFEFVYEYVIYYVTLLQQTKDAVAIANIARKLRKFGQGMTKHQAAWEYTCSSAAATAKEILGIPHKYTDTVIHALQFEQFDKESGQMVEHYSKSDVEAPVLALALNYSVDMRRLNSGFGSTAALDDLLVAIYFKIYRGYVLSVKNEDSVAVQGAVQASQTAQMGQIAHISQGATPGWPKEPASPLPSSPSTPKEPSTPGRINIFDLISPDPTSSPSGVAIAPAAPSGDSQPQSQSQTPQVPGSGTKSATVSKVRVARRDVITRAIALAKVLAPKLDSSETSKFMLISKKHESLFQASEPDPVKVSVGNGNGQGPQAQAPVQQAQQSLQIPQAQQAPQALQTQDHSVLPPLPSLPQTSLPPVSQASQASQAAQATANIPNPLPSNVNGAGVLPSLGALQDHSQNSTSSQAPTDQTVASGTNPSGVSGMATPSSTYHSAQASPSPNAPTTDKGDTQYPSINH</sequence>
<dbReference type="PANTHER" id="PTHR15502:SF7">
    <property type="entry name" value="CALCINEURIN-BINDING PROTEIN CABIN-1"/>
    <property type="match status" value="1"/>
</dbReference>
<comment type="similarity">
    <text evidence="2">Belongs to the HIR3 family.</text>
</comment>
<reference evidence="5" key="2">
    <citation type="submission" date="2014-06" db="EMBL/GenBank/DDBJ databases">
        <title>The complete genome of Blastobotrys (Arxula) adeninivorans LS3 - a yeast of biotechnological interest.</title>
        <authorList>
            <person name="Kunze G."/>
            <person name="Gaillardin C."/>
            <person name="Czernicka M."/>
            <person name="Durrens P."/>
            <person name="Martin T."/>
            <person name="Boer E."/>
            <person name="Gabaldon T."/>
            <person name="Cruz J."/>
            <person name="Talla E."/>
            <person name="Marck C."/>
            <person name="Goffeau A."/>
            <person name="Barbe V."/>
            <person name="Baret P."/>
            <person name="Baronian K."/>
            <person name="Beier S."/>
            <person name="Bleykasten C."/>
            <person name="Bode R."/>
            <person name="Casaregola S."/>
            <person name="Despons L."/>
            <person name="Fairhead C."/>
            <person name="Giersberg M."/>
            <person name="Gierski P."/>
            <person name="Hahnel U."/>
            <person name="Hartmann A."/>
            <person name="Jankowska D."/>
            <person name="Jubin C."/>
            <person name="Jung P."/>
            <person name="Lafontaine I."/>
            <person name="Leh-Louis V."/>
            <person name="Lemaire M."/>
            <person name="Marcet-Houben M."/>
            <person name="Mascher M."/>
            <person name="Morel G."/>
            <person name="Richard G.-F."/>
            <person name="Riechen J."/>
            <person name="Sacerdot C."/>
            <person name="Sarkar A."/>
            <person name="Savel G."/>
            <person name="Schacherer J."/>
            <person name="Sherman D."/>
            <person name="Straub M.-L."/>
            <person name="Stein N."/>
            <person name="Thierry A."/>
            <person name="Trautwein-Schult A."/>
            <person name="Westhof E."/>
            <person name="Worch S."/>
            <person name="Dujon B."/>
            <person name="Souciet J.-L."/>
            <person name="Wincker P."/>
            <person name="Scholz U."/>
            <person name="Neuveglise N."/>
        </authorList>
    </citation>
    <scope>NUCLEOTIDE SEQUENCE</scope>
    <source>
        <strain evidence="5">LS3</strain>
    </source>
</reference>